<gene>
    <name evidence="1" type="ORF">LCGC14_1552280</name>
</gene>
<evidence type="ECO:0000313" key="1">
    <source>
        <dbReference type="EMBL" id="KKM55809.1"/>
    </source>
</evidence>
<comment type="caution">
    <text evidence="1">The sequence shown here is derived from an EMBL/GenBank/DDBJ whole genome shotgun (WGS) entry which is preliminary data.</text>
</comment>
<dbReference type="AlphaFoldDB" id="A0A0F9JAY5"/>
<name>A0A0F9JAY5_9ZZZZ</name>
<sequence>MRGDTVEIQNELREAIIEDIKAHGIGHTLTSVRDGIQDVRNEFDEGATRVTWNKVVRTLDMALIGPVQELEKNTKDYHTYCHPDVCTYRRKQLNEAERHTCTCPSTHKGRWSSIRSLHHEECPMYRRKQLDLKRVEVVDSPLASKVGELHTLMCGCNECVRNRAIQWESNKPLEDVKAEEHHEACGCSECLSENERNRGEPTIDQHYF</sequence>
<proteinExistence type="predicted"/>
<dbReference type="EMBL" id="LAZR01011880">
    <property type="protein sequence ID" value="KKM55809.1"/>
    <property type="molecule type" value="Genomic_DNA"/>
</dbReference>
<accession>A0A0F9JAY5</accession>
<organism evidence="1">
    <name type="scientific">marine sediment metagenome</name>
    <dbReference type="NCBI Taxonomy" id="412755"/>
    <lineage>
        <taxon>unclassified sequences</taxon>
        <taxon>metagenomes</taxon>
        <taxon>ecological metagenomes</taxon>
    </lineage>
</organism>
<reference evidence="1" key="1">
    <citation type="journal article" date="2015" name="Nature">
        <title>Complex archaea that bridge the gap between prokaryotes and eukaryotes.</title>
        <authorList>
            <person name="Spang A."/>
            <person name="Saw J.H."/>
            <person name="Jorgensen S.L."/>
            <person name="Zaremba-Niedzwiedzka K."/>
            <person name="Martijn J."/>
            <person name="Lind A.E."/>
            <person name="van Eijk R."/>
            <person name="Schleper C."/>
            <person name="Guy L."/>
            <person name="Ettema T.J."/>
        </authorList>
    </citation>
    <scope>NUCLEOTIDE SEQUENCE</scope>
</reference>
<protein>
    <submittedName>
        <fullName evidence="1">Uncharacterized protein</fullName>
    </submittedName>
</protein>